<accession>A0A0E9NC51</accession>
<organism evidence="1 2">
    <name type="scientific">Saitoella complicata (strain BCRC 22490 / CBS 7301 / JCM 7358 / NBRC 10748 / NRRL Y-17804)</name>
    <dbReference type="NCBI Taxonomy" id="698492"/>
    <lineage>
        <taxon>Eukaryota</taxon>
        <taxon>Fungi</taxon>
        <taxon>Dikarya</taxon>
        <taxon>Ascomycota</taxon>
        <taxon>Taphrinomycotina</taxon>
        <taxon>Taphrinomycotina incertae sedis</taxon>
        <taxon>Saitoella</taxon>
    </lineage>
</organism>
<name>A0A0E9NC51_SAICN</name>
<dbReference type="AlphaFoldDB" id="A0A0E9NC51"/>
<sequence>MTATYLSNFRSVAMNDTLRPSSTSFPEVEEVIEDFGDFDDWAASYDARLDDGLYILVLCSRVSRAWHGDITSLWEEEKRLRWTDLTQSYDYNLAYYVECTEAERRQASASSEEVRSR</sequence>
<protein>
    <submittedName>
        <fullName evidence="1">Uncharacterized protein</fullName>
    </submittedName>
</protein>
<dbReference type="EMBL" id="BACD03000008">
    <property type="protein sequence ID" value="GAO47306.1"/>
    <property type="molecule type" value="Genomic_DNA"/>
</dbReference>
<reference evidence="1 2" key="3">
    <citation type="journal article" date="2015" name="Genome Announc.">
        <title>Draft Genome Sequence of the Archiascomycetous Yeast Saitoella complicata.</title>
        <authorList>
            <person name="Yamauchi K."/>
            <person name="Kondo S."/>
            <person name="Hamamoto M."/>
            <person name="Takahashi Y."/>
            <person name="Ogura Y."/>
            <person name="Hayashi T."/>
            <person name="Nishida H."/>
        </authorList>
    </citation>
    <scope>NUCLEOTIDE SEQUENCE [LARGE SCALE GENOMIC DNA]</scope>
    <source>
        <strain evidence="1 2">NRRL Y-17804</strain>
    </source>
</reference>
<proteinExistence type="predicted"/>
<reference evidence="1 2" key="1">
    <citation type="journal article" date="2011" name="J. Gen. Appl. Microbiol.">
        <title>Draft genome sequencing of the enigmatic yeast Saitoella complicata.</title>
        <authorList>
            <person name="Nishida H."/>
            <person name="Hamamoto M."/>
            <person name="Sugiyama J."/>
        </authorList>
    </citation>
    <scope>NUCLEOTIDE SEQUENCE [LARGE SCALE GENOMIC DNA]</scope>
    <source>
        <strain evidence="1 2">NRRL Y-17804</strain>
    </source>
</reference>
<comment type="caution">
    <text evidence="1">The sequence shown here is derived from an EMBL/GenBank/DDBJ whole genome shotgun (WGS) entry which is preliminary data.</text>
</comment>
<dbReference type="Proteomes" id="UP000033140">
    <property type="component" value="Unassembled WGS sequence"/>
</dbReference>
<reference evidence="1 2" key="2">
    <citation type="journal article" date="2014" name="J. Gen. Appl. Microbiol.">
        <title>The early diverging ascomycetous budding yeast Saitoella complicata has three histone deacetylases belonging to the Clr6, Hos2, and Rpd3 lineages.</title>
        <authorList>
            <person name="Nishida H."/>
            <person name="Matsumoto T."/>
            <person name="Kondo S."/>
            <person name="Hamamoto M."/>
            <person name="Yoshikawa H."/>
        </authorList>
    </citation>
    <scope>NUCLEOTIDE SEQUENCE [LARGE SCALE GENOMIC DNA]</scope>
    <source>
        <strain evidence="1 2">NRRL Y-17804</strain>
    </source>
</reference>
<keyword evidence="2" id="KW-1185">Reference proteome</keyword>
<gene>
    <name evidence="1" type="ORF">G7K_1515-t1</name>
</gene>
<evidence type="ECO:0000313" key="2">
    <source>
        <dbReference type="Proteomes" id="UP000033140"/>
    </source>
</evidence>
<evidence type="ECO:0000313" key="1">
    <source>
        <dbReference type="EMBL" id="GAO47306.1"/>
    </source>
</evidence>